<dbReference type="GO" id="GO:0008270">
    <property type="term" value="F:zinc ion binding"/>
    <property type="evidence" value="ECO:0007669"/>
    <property type="project" value="UniProtKB-KW"/>
</dbReference>
<evidence type="ECO:0000256" key="1">
    <source>
        <dbReference type="PROSITE-ProRule" id="PRU00042"/>
    </source>
</evidence>
<evidence type="ECO:0000256" key="2">
    <source>
        <dbReference type="SAM" id="SignalP"/>
    </source>
</evidence>
<dbReference type="Gene3D" id="3.30.160.60">
    <property type="entry name" value="Classic Zinc Finger"/>
    <property type="match status" value="1"/>
</dbReference>
<dbReference type="InterPro" id="IPR013087">
    <property type="entry name" value="Znf_C2H2_type"/>
</dbReference>
<keyword evidence="4" id="KW-1185">Reference proteome</keyword>
<evidence type="ECO:0000313" key="4">
    <source>
        <dbReference type="Proteomes" id="UP000095285"/>
    </source>
</evidence>
<feature type="domain" description="C2H2-type" evidence="3">
    <location>
        <begin position="120"/>
        <end position="149"/>
    </location>
</feature>
<feature type="signal peptide" evidence="2">
    <location>
        <begin position="1"/>
        <end position="18"/>
    </location>
</feature>
<dbReference type="AlphaFoldDB" id="A0A1I7VG79"/>
<dbReference type="SMART" id="SM00355">
    <property type="entry name" value="ZnF_C2H2"/>
    <property type="match status" value="2"/>
</dbReference>
<organism evidence="4 5">
    <name type="scientific">Loa loa</name>
    <name type="common">Eye worm</name>
    <name type="synonym">Filaria loa</name>
    <dbReference type="NCBI Taxonomy" id="7209"/>
    <lineage>
        <taxon>Eukaryota</taxon>
        <taxon>Metazoa</taxon>
        <taxon>Ecdysozoa</taxon>
        <taxon>Nematoda</taxon>
        <taxon>Chromadorea</taxon>
        <taxon>Rhabditida</taxon>
        <taxon>Spirurina</taxon>
        <taxon>Spiruromorpha</taxon>
        <taxon>Filarioidea</taxon>
        <taxon>Onchocercidae</taxon>
        <taxon>Loa</taxon>
    </lineage>
</organism>
<dbReference type="InParanoid" id="A0A1I7VG79"/>
<evidence type="ECO:0000313" key="5">
    <source>
        <dbReference type="WBParaSite" id="EN70_2207"/>
    </source>
</evidence>
<keyword evidence="2" id="KW-0732">Signal</keyword>
<reference evidence="5" key="2">
    <citation type="submission" date="2016-11" db="UniProtKB">
        <authorList>
            <consortium name="WormBaseParasite"/>
        </authorList>
    </citation>
    <scope>IDENTIFICATION</scope>
</reference>
<sequence length="205" mass="23514">MSMVHIIWFNLLLCIASAQNGTLSSLDLTTDNSAIHYPIIPIRFQPFTIPSDGFSGLRGTVKVVQPSQQNNEDVIEDDDIPDDFHWVLFGNENKKSKIQPSQSSNVNVIEYNDIPDVEKYKCSHVNCNETTRSKTKCLEHIRKHHERFPYQCKQPSSGEEFRNHSSSFFSQKEVDQHKFTCEKCGFSSNHMSSLSRHKKQFCNAS</sequence>
<proteinExistence type="predicted"/>
<dbReference type="Proteomes" id="UP000095285">
    <property type="component" value="Unassembled WGS sequence"/>
</dbReference>
<keyword evidence="1" id="KW-0863">Zinc-finger</keyword>
<evidence type="ECO:0000259" key="3">
    <source>
        <dbReference type="PROSITE" id="PS50157"/>
    </source>
</evidence>
<reference evidence="4" key="1">
    <citation type="submission" date="2012-04" db="EMBL/GenBank/DDBJ databases">
        <title>The Genome Sequence of Loa loa.</title>
        <authorList>
            <consortium name="The Broad Institute Genome Sequencing Platform"/>
            <consortium name="Broad Institute Genome Sequencing Center for Infectious Disease"/>
            <person name="Nutman T.B."/>
            <person name="Fink D.L."/>
            <person name="Russ C."/>
            <person name="Young S."/>
            <person name="Zeng Q."/>
            <person name="Gargeya S."/>
            <person name="Alvarado L."/>
            <person name="Berlin A."/>
            <person name="Chapman S.B."/>
            <person name="Chen Z."/>
            <person name="Freedman E."/>
            <person name="Gellesch M."/>
            <person name="Goldberg J."/>
            <person name="Griggs A."/>
            <person name="Gujja S."/>
            <person name="Heilman E.R."/>
            <person name="Heiman D."/>
            <person name="Howarth C."/>
            <person name="Mehta T."/>
            <person name="Neiman D."/>
            <person name="Pearson M."/>
            <person name="Roberts A."/>
            <person name="Saif S."/>
            <person name="Shea T."/>
            <person name="Shenoy N."/>
            <person name="Sisk P."/>
            <person name="Stolte C."/>
            <person name="Sykes S."/>
            <person name="White J."/>
            <person name="Yandava C."/>
            <person name="Haas B."/>
            <person name="Henn M.R."/>
            <person name="Nusbaum C."/>
            <person name="Birren B."/>
        </authorList>
    </citation>
    <scope>NUCLEOTIDE SEQUENCE [LARGE SCALE GENOMIC DNA]</scope>
</reference>
<dbReference type="PROSITE" id="PS50157">
    <property type="entry name" value="ZINC_FINGER_C2H2_2"/>
    <property type="match status" value="1"/>
</dbReference>
<protein>
    <submittedName>
        <fullName evidence="5">C2H2-type domain-containing protein</fullName>
    </submittedName>
</protein>
<name>A0A1I7VG79_LOALO</name>
<feature type="chain" id="PRO_5009310051" evidence="2">
    <location>
        <begin position="19"/>
        <end position="205"/>
    </location>
</feature>
<gene>
    <name evidence="5" type="primary">LOAG_15928</name>
</gene>
<dbReference type="WBParaSite" id="EN70_2207">
    <property type="protein sequence ID" value="EN70_2207"/>
    <property type="gene ID" value="EN70_2207"/>
</dbReference>
<keyword evidence="1" id="KW-0479">Metal-binding</keyword>
<accession>A0A1I7VG79</accession>
<keyword evidence="1" id="KW-0862">Zinc</keyword>